<dbReference type="Pfam" id="PF01555">
    <property type="entry name" value="N6_N4_Mtase"/>
    <property type="match status" value="2"/>
</dbReference>
<keyword evidence="3" id="KW-0489">Methyltransferase</keyword>
<evidence type="ECO:0000256" key="6">
    <source>
        <dbReference type="ARBA" id="ARBA00022747"/>
    </source>
</evidence>
<dbReference type="GO" id="GO:0009307">
    <property type="term" value="P:DNA restriction-modification system"/>
    <property type="evidence" value="ECO:0007669"/>
    <property type="project" value="UniProtKB-KW"/>
</dbReference>
<evidence type="ECO:0000259" key="9">
    <source>
        <dbReference type="Pfam" id="PF00961"/>
    </source>
</evidence>
<keyword evidence="6" id="KW-0680">Restriction system</keyword>
<evidence type="ECO:0000313" key="11">
    <source>
        <dbReference type="EMBL" id="KKN25565.1"/>
    </source>
</evidence>
<evidence type="ECO:0000256" key="2">
    <source>
        <dbReference type="ARBA" id="ARBA00012185"/>
    </source>
</evidence>
<name>A0A0F9P169_9ZZZZ</name>
<sequence length="443" mass="50669">MTIDINKIYHSEAIEFMKQLPDNYVDLTITSPPYGTIRSYKGYTFDFEGIARQLFRITKQGGVVVWVCADQTINGSESGDSFRQALYFKDVCGFNLHDTQIYQKNNGFVHPSLTRYHQVWEYCFVFVKPQEIISTVPRFDFPFSKEDASWLAAAIDGEGCFNITKQERQKCYTARITLSNTNEDFVNKCKELTKVGSITKYPPRTYAHHKSYLWTSCGTDNIAKIIAEIYPYLIVKKEQAKVMIQYRNIIQTRNPAPGIGRPLSTEEANKRIELYELMKALNQKEVTISGFPEPDFKIRSKGSLNTFNPIRDRKNITAGLTKTTRTVRQIDGTLKDRTSTAVTAEYGMRNNIWKYNVGRGLSSKDDLAFNHPAIFPEQLAADHIISWSNKGDLIFDPMMGSGTVAKMSIILNRNFIGCDISEEYVALAKERIKPYQQQLRFSV</sequence>
<dbReference type="InterPro" id="IPR001091">
    <property type="entry name" value="RM_Methyltransferase"/>
</dbReference>
<dbReference type="EMBL" id="LAZR01002792">
    <property type="protein sequence ID" value="KKN25565.1"/>
    <property type="molecule type" value="Genomic_DNA"/>
</dbReference>
<dbReference type="InterPro" id="IPR004860">
    <property type="entry name" value="LAGLIDADG_dom"/>
</dbReference>
<evidence type="ECO:0000256" key="5">
    <source>
        <dbReference type="ARBA" id="ARBA00022691"/>
    </source>
</evidence>
<proteinExistence type="inferred from homology"/>
<dbReference type="GO" id="GO:0004519">
    <property type="term" value="F:endonuclease activity"/>
    <property type="evidence" value="ECO:0007669"/>
    <property type="project" value="InterPro"/>
</dbReference>
<dbReference type="SUPFAM" id="SSF55608">
    <property type="entry name" value="Homing endonucleases"/>
    <property type="match status" value="1"/>
</dbReference>
<dbReference type="InterPro" id="IPR002941">
    <property type="entry name" value="DNA_methylase_N4/N6"/>
</dbReference>
<dbReference type="EC" id="2.1.1.113" evidence="2"/>
<dbReference type="Gene3D" id="3.40.50.150">
    <property type="entry name" value="Vaccinia Virus protein VP39"/>
    <property type="match status" value="1"/>
</dbReference>
<keyword evidence="5" id="KW-0949">S-adenosyl-L-methionine</keyword>
<comment type="caution">
    <text evidence="11">The sequence shown here is derived from an EMBL/GenBank/DDBJ whole genome shotgun (WGS) entry which is preliminary data.</text>
</comment>
<comment type="catalytic activity">
    <reaction evidence="8">
        <text>a 2'-deoxycytidine in DNA + S-adenosyl-L-methionine = an N(4)-methyl-2'-deoxycytidine in DNA + S-adenosyl-L-homocysteine + H(+)</text>
        <dbReference type="Rhea" id="RHEA:16857"/>
        <dbReference type="Rhea" id="RHEA-COMP:11369"/>
        <dbReference type="Rhea" id="RHEA-COMP:13674"/>
        <dbReference type="ChEBI" id="CHEBI:15378"/>
        <dbReference type="ChEBI" id="CHEBI:57856"/>
        <dbReference type="ChEBI" id="CHEBI:59789"/>
        <dbReference type="ChEBI" id="CHEBI:85452"/>
        <dbReference type="ChEBI" id="CHEBI:137933"/>
        <dbReference type="EC" id="2.1.1.113"/>
    </reaction>
</comment>
<dbReference type="InterPro" id="IPR027434">
    <property type="entry name" value="Homing_endonucl"/>
</dbReference>
<reference evidence="11" key="1">
    <citation type="journal article" date="2015" name="Nature">
        <title>Complex archaea that bridge the gap between prokaryotes and eukaryotes.</title>
        <authorList>
            <person name="Spang A."/>
            <person name="Saw J.H."/>
            <person name="Jorgensen S.L."/>
            <person name="Zaremba-Niedzwiedzka K."/>
            <person name="Martijn J."/>
            <person name="Lind A.E."/>
            <person name="van Eijk R."/>
            <person name="Schleper C."/>
            <person name="Guy L."/>
            <person name="Ettema T.J."/>
        </authorList>
    </citation>
    <scope>NUCLEOTIDE SEQUENCE</scope>
</reference>
<dbReference type="GO" id="GO:0008170">
    <property type="term" value="F:N-methyltransferase activity"/>
    <property type="evidence" value="ECO:0007669"/>
    <property type="project" value="InterPro"/>
</dbReference>
<feature type="domain" description="DNA methylase N-4/N-6" evidence="10">
    <location>
        <begin position="25"/>
        <end position="132"/>
    </location>
</feature>
<evidence type="ECO:0000256" key="4">
    <source>
        <dbReference type="ARBA" id="ARBA00022679"/>
    </source>
</evidence>
<evidence type="ECO:0000259" key="10">
    <source>
        <dbReference type="Pfam" id="PF01555"/>
    </source>
</evidence>
<evidence type="ECO:0000256" key="3">
    <source>
        <dbReference type="ARBA" id="ARBA00022603"/>
    </source>
</evidence>
<feature type="domain" description="DNA methylase N-4/N-6" evidence="10">
    <location>
        <begin position="210"/>
        <end position="430"/>
    </location>
</feature>
<protein>
    <recommendedName>
        <fullName evidence="2">site-specific DNA-methyltransferase (cytosine-N(4)-specific)</fullName>
        <ecNumber evidence="2">2.1.1.113</ecNumber>
    </recommendedName>
</protein>
<dbReference type="SUPFAM" id="SSF53335">
    <property type="entry name" value="S-adenosyl-L-methionine-dependent methyltransferases"/>
    <property type="match status" value="1"/>
</dbReference>
<dbReference type="AlphaFoldDB" id="A0A0F9P169"/>
<comment type="similarity">
    <text evidence="1">Belongs to the N(4)/N(6)-methyltransferase family. N(4) subfamily.</text>
</comment>
<dbReference type="GO" id="GO:0015667">
    <property type="term" value="F:site-specific DNA-methyltransferase (cytosine-N4-specific) activity"/>
    <property type="evidence" value="ECO:0007669"/>
    <property type="project" value="UniProtKB-EC"/>
</dbReference>
<dbReference type="Gene3D" id="3.10.28.10">
    <property type="entry name" value="Homing endonucleases"/>
    <property type="match status" value="1"/>
</dbReference>
<organism evidence="11">
    <name type="scientific">marine sediment metagenome</name>
    <dbReference type="NCBI Taxonomy" id="412755"/>
    <lineage>
        <taxon>unclassified sequences</taxon>
        <taxon>metagenomes</taxon>
        <taxon>ecological metagenomes</taxon>
    </lineage>
</organism>
<gene>
    <name evidence="11" type="ORF">LCGC14_0883490</name>
</gene>
<evidence type="ECO:0000256" key="1">
    <source>
        <dbReference type="ARBA" id="ARBA00010203"/>
    </source>
</evidence>
<dbReference type="PROSITE" id="PS00093">
    <property type="entry name" value="N4_MTASE"/>
    <property type="match status" value="1"/>
</dbReference>
<dbReference type="GO" id="GO:0003677">
    <property type="term" value="F:DNA binding"/>
    <property type="evidence" value="ECO:0007669"/>
    <property type="project" value="UniProtKB-KW"/>
</dbReference>
<keyword evidence="4" id="KW-0808">Transferase</keyword>
<dbReference type="Pfam" id="PF00961">
    <property type="entry name" value="LAGLIDADG_1"/>
    <property type="match status" value="1"/>
</dbReference>
<evidence type="ECO:0000256" key="7">
    <source>
        <dbReference type="ARBA" id="ARBA00023125"/>
    </source>
</evidence>
<dbReference type="PRINTS" id="PR00508">
    <property type="entry name" value="S21N4MTFRASE"/>
</dbReference>
<keyword evidence="7" id="KW-0238">DNA-binding</keyword>
<accession>A0A0F9P169</accession>
<feature type="domain" description="Homing endonuclease LAGLIDADG" evidence="9">
    <location>
        <begin position="155"/>
        <end position="209"/>
    </location>
</feature>
<dbReference type="InterPro" id="IPR017985">
    <property type="entry name" value="MeTrfase_CN4_CS"/>
</dbReference>
<evidence type="ECO:0000256" key="8">
    <source>
        <dbReference type="ARBA" id="ARBA00049120"/>
    </source>
</evidence>
<dbReference type="InterPro" id="IPR029063">
    <property type="entry name" value="SAM-dependent_MTases_sf"/>
</dbReference>
<dbReference type="GO" id="GO:0032259">
    <property type="term" value="P:methylation"/>
    <property type="evidence" value="ECO:0007669"/>
    <property type="project" value="UniProtKB-KW"/>
</dbReference>